<gene>
    <name evidence="7" type="ORF">G7K_1286-t1</name>
</gene>
<dbReference type="GO" id="GO:0003677">
    <property type="term" value="F:DNA binding"/>
    <property type="evidence" value="ECO:0007669"/>
    <property type="project" value="InterPro"/>
</dbReference>
<dbReference type="InterPro" id="IPR009025">
    <property type="entry name" value="RBP11-like_dimer"/>
</dbReference>
<comment type="caution">
    <text evidence="7">The sequence shown here is derived from an EMBL/GenBank/DDBJ whole genome shotgun (WGS) entry which is preliminary data.</text>
</comment>
<reference evidence="7 8" key="3">
    <citation type="journal article" date="2015" name="Genome Announc.">
        <title>Draft Genome Sequence of the Archiascomycetous Yeast Saitoella complicata.</title>
        <authorList>
            <person name="Yamauchi K."/>
            <person name="Kondo S."/>
            <person name="Hamamoto M."/>
            <person name="Takahashi Y."/>
            <person name="Ogura Y."/>
            <person name="Hayashi T."/>
            <person name="Nishida H."/>
        </authorList>
    </citation>
    <scope>NUCLEOTIDE SEQUENCE [LARGE SCALE GENOMIC DNA]</scope>
    <source>
        <strain evidence="7 8">NRRL Y-17804</strain>
    </source>
</reference>
<dbReference type="PANTHER" id="PTHR13946">
    <property type="entry name" value="DNA-DIRECTED RNA POLYMERASE I,II,III"/>
    <property type="match status" value="1"/>
</dbReference>
<dbReference type="InterPro" id="IPR037685">
    <property type="entry name" value="RBP11"/>
</dbReference>
<dbReference type="GO" id="GO:0006366">
    <property type="term" value="P:transcription by RNA polymerase II"/>
    <property type="evidence" value="ECO:0007669"/>
    <property type="project" value="InterPro"/>
</dbReference>
<dbReference type="HAMAP" id="MF_00261">
    <property type="entry name" value="RNApol_arch_Rpo11"/>
    <property type="match status" value="1"/>
</dbReference>
<evidence type="ECO:0000256" key="4">
    <source>
        <dbReference type="ARBA" id="ARBA00023242"/>
    </source>
</evidence>
<evidence type="ECO:0000256" key="5">
    <source>
        <dbReference type="ARBA" id="ARBA00025751"/>
    </source>
</evidence>
<evidence type="ECO:0000256" key="2">
    <source>
        <dbReference type="ARBA" id="ARBA00022478"/>
    </source>
</evidence>
<dbReference type="PANTHER" id="PTHR13946:SF16">
    <property type="entry name" value="DNA-DIRECTED RNA POLYMERASE II SUBUNIT RPB11"/>
    <property type="match status" value="1"/>
</dbReference>
<accession>A0A0E9NB58</accession>
<protein>
    <recommendedName>
        <fullName evidence="6">DNA-directed RNA polymerase RBP11-like dimerisation domain-containing protein</fullName>
    </recommendedName>
</protein>
<dbReference type="SUPFAM" id="SSF55257">
    <property type="entry name" value="RBP11-like subunits of RNA polymerase"/>
    <property type="match status" value="1"/>
</dbReference>
<dbReference type="CDD" id="cd06926">
    <property type="entry name" value="RNAP_II_RPB11"/>
    <property type="match status" value="1"/>
</dbReference>
<keyword evidence="8" id="KW-1185">Reference proteome</keyword>
<evidence type="ECO:0000256" key="1">
    <source>
        <dbReference type="ARBA" id="ARBA00004123"/>
    </source>
</evidence>
<name>A0A0E9NB58_SAICN</name>
<dbReference type="Proteomes" id="UP000033140">
    <property type="component" value="Unassembled WGS sequence"/>
</dbReference>
<proteinExistence type="inferred from homology"/>
<dbReference type="GO" id="GO:0046983">
    <property type="term" value="F:protein dimerization activity"/>
    <property type="evidence" value="ECO:0007669"/>
    <property type="project" value="InterPro"/>
</dbReference>
<dbReference type="Pfam" id="PF13656">
    <property type="entry name" value="RNA_pol_L_2"/>
    <property type="match status" value="1"/>
</dbReference>
<comment type="subcellular location">
    <subcellularLocation>
        <location evidence="1">Nucleus</location>
    </subcellularLocation>
</comment>
<keyword evidence="4" id="KW-0539">Nucleus</keyword>
<dbReference type="Gene3D" id="3.30.1360.10">
    <property type="entry name" value="RNA polymerase, RBP11-like subunit"/>
    <property type="match status" value="1"/>
</dbReference>
<feature type="domain" description="DNA-directed RNA polymerase RBP11-like dimerisation" evidence="6">
    <location>
        <begin position="31"/>
        <end position="104"/>
    </location>
</feature>
<sequence>MNQPDRFETFYTEPGEIKLKIEPDSKLPNTVTVTFDKEDHTLGNMLRAQLLQNEHVIFAGYKVNHPQLYNSFFLRVQTAEGHEPKDAIMSACQSLIVHLNDLKSRFQESWALRGAVADAMEDQPIVIVKVFRASRYASAAKGIHLN</sequence>
<reference evidence="7 8" key="1">
    <citation type="journal article" date="2011" name="J. Gen. Appl. Microbiol.">
        <title>Draft genome sequencing of the enigmatic yeast Saitoella complicata.</title>
        <authorList>
            <person name="Nishida H."/>
            <person name="Hamamoto M."/>
            <person name="Sugiyama J."/>
        </authorList>
    </citation>
    <scope>NUCLEOTIDE SEQUENCE [LARGE SCALE GENOMIC DNA]</scope>
    <source>
        <strain evidence="7 8">NRRL Y-17804</strain>
    </source>
</reference>
<dbReference type="STRING" id="698492.A0A0E9NB58"/>
<dbReference type="AlphaFoldDB" id="A0A0E9NB58"/>
<reference evidence="7 8" key="2">
    <citation type="journal article" date="2014" name="J. Gen. Appl. Microbiol.">
        <title>The early diverging ascomycetous budding yeast Saitoella complicata has three histone deacetylases belonging to the Clr6, Hos2, and Rpd3 lineages.</title>
        <authorList>
            <person name="Nishida H."/>
            <person name="Matsumoto T."/>
            <person name="Kondo S."/>
            <person name="Hamamoto M."/>
            <person name="Yoshikawa H."/>
        </authorList>
    </citation>
    <scope>NUCLEOTIDE SEQUENCE [LARGE SCALE GENOMIC DNA]</scope>
    <source>
        <strain evidence="7 8">NRRL Y-17804</strain>
    </source>
</reference>
<dbReference type="EMBL" id="BACD03000007">
    <property type="protein sequence ID" value="GAO47074.1"/>
    <property type="molecule type" value="Genomic_DNA"/>
</dbReference>
<dbReference type="GO" id="GO:0003899">
    <property type="term" value="F:DNA-directed RNA polymerase activity"/>
    <property type="evidence" value="ECO:0007669"/>
    <property type="project" value="InterPro"/>
</dbReference>
<dbReference type="InterPro" id="IPR036603">
    <property type="entry name" value="RBP11-like"/>
</dbReference>
<keyword evidence="2" id="KW-0240">DNA-directed RNA polymerase</keyword>
<organism evidence="7 8">
    <name type="scientific">Saitoella complicata (strain BCRC 22490 / CBS 7301 / JCM 7358 / NBRC 10748 / NRRL Y-17804)</name>
    <dbReference type="NCBI Taxonomy" id="698492"/>
    <lineage>
        <taxon>Eukaryota</taxon>
        <taxon>Fungi</taxon>
        <taxon>Dikarya</taxon>
        <taxon>Ascomycota</taxon>
        <taxon>Taphrinomycotina</taxon>
        <taxon>Taphrinomycotina incertae sedis</taxon>
        <taxon>Saitoella</taxon>
    </lineage>
</organism>
<dbReference type="OMA" id="MNAPSRY"/>
<keyword evidence="3" id="KW-0804">Transcription</keyword>
<evidence type="ECO:0000313" key="7">
    <source>
        <dbReference type="EMBL" id="GAO47074.1"/>
    </source>
</evidence>
<dbReference type="GO" id="GO:0005665">
    <property type="term" value="C:RNA polymerase II, core complex"/>
    <property type="evidence" value="ECO:0007669"/>
    <property type="project" value="InterPro"/>
</dbReference>
<dbReference type="PROSITE" id="PS01154">
    <property type="entry name" value="RNA_POL_L_13KD"/>
    <property type="match status" value="1"/>
</dbReference>
<evidence type="ECO:0000259" key="6">
    <source>
        <dbReference type="Pfam" id="PF13656"/>
    </source>
</evidence>
<dbReference type="InterPro" id="IPR008193">
    <property type="entry name" value="RNA_pol_Rpb11_13-16kDa_CS"/>
</dbReference>
<evidence type="ECO:0000313" key="8">
    <source>
        <dbReference type="Proteomes" id="UP000033140"/>
    </source>
</evidence>
<evidence type="ECO:0000256" key="3">
    <source>
        <dbReference type="ARBA" id="ARBA00023163"/>
    </source>
</evidence>
<dbReference type="InterPro" id="IPR022905">
    <property type="entry name" value="Rpo11-like"/>
</dbReference>
<comment type="similarity">
    <text evidence="5">Belongs to the archaeal Rpo11/eukaryotic RPB11/RPC19 RNA polymerase subunit family.</text>
</comment>